<evidence type="ECO:0000256" key="3">
    <source>
        <dbReference type="ARBA" id="ARBA00022801"/>
    </source>
</evidence>
<evidence type="ECO:0000256" key="2">
    <source>
        <dbReference type="ARBA" id="ARBA00022741"/>
    </source>
</evidence>
<dbReference type="EMBL" id="JANPWB010000011">
    <property type="protein sequence ID" value="KAJ1132680.1"/>
    <property type="molecule type" value="Genomic_DNA"/>
</dbReference>
<keyword evidence="5" id="KW-0472">Membrane</keyword>
<keyword evidence="5" id="KW-0812">Transmembrane</keyword>
<dbReference type="AlphaFoldDB" id="A0AAV7Q3S7"/>
<dbReference type="PANTHER" id="PTHR32341:SF17">
    <property type="entry name" value="IRG-TYPE G DOMAIN-CONTAINING PROTEIN"/>
    <property type="match status" value="1"/>
</dbReference>
<keyword evidence="4" id="KW-0342">GTP-binding</keyword>
<keyword evidence="5" id="KW-1133">Transmembrane helix</keyword>
<dbReference type="InterPro" id="IPR051515">
    <property type="entry name" value="IRG"/>
</dbReference>
<sequence>MLALYSSPDLILSHGDRGLLAFTQCSFCTFVGRLGPASLFLAFKDVRSTMSTVQVREEDLLEMSTVLKSSAVLDVTEQVQSLIASLESTTLDIAVVGESGAGKSTFVNAIRGVGDDDIGAAQTGVTETTTVPTAYLHPNLPTVRLWDLPGIGTSNFQADQYLDLVNFQRYDFFIIVASERFRENHARLARSIRATKKHFYFVRTKVDLDLNACSRRRKRQFTEEKVLNEILADCTQCLEKEGEHDPKVFLLSSFELHKYDFQKLQNTLEQDLDGQKRHVLLLSFPNITEEIIKKKKQSLQREVWKKAILAFFISSLPSKPVHFNMPMVMKTLASYKQTLGLDDESLGSLAAKVNKSLHSLRNEITSPVGRGMNKDSVKAALSMAAVAGHTAANLVEKRVPVIGNLVAGAISFVAVYILLITSLENLAKDAQKVLARALCSEEEEKVEAYQRLDPGFLYD</sequence>
<name>A0AAV7Q3S7_PLEWA</name>
<dbReference type="PANTHER" id="PTHR32341">
    <property type="entry name" value="INTERFERON-INDUCIBLE GTPASE"/>
    <property type="match status" value="1"/>
</dbReference>
<evidence type="ECO:0000313" key="8">
    <source>
        <dbReference type="Proteomes" id="UP001066276"/>
    </source>
</evidence>
<keyword evidence="3" id="KW-0378">Hydrolase</keyword>
<dbReference type="FunFam" id="3.40.50.300:FF:000541">
    <property type="entry name" value="Immunity related GTPase M"/>
    <property type="match status" value="1"/>
</dbReference>
<dbReference type="Proteomes" id="UP001066276">
    <property type="component" value="Chromosome 7"/>
</dbReference>
<comment type="caution">
    <text evidence="7">The sequence shown here is derived from an EMBL/GenBank/DDBJ whole genome shotgun (WGS) entry which is preliminary data.</text>
</comment>
<accession>A0AAV7Q3S7</accession>
<keyword evidence="8" id="KW-1185">Reference proteome</keyword>
<dbReference type="GO" id="GO:0016020">
    <property type="term" value="C:membrane"/>
    <property type="evidence" value="ECO:0007669"/>
    <property type="project" value="InterPro"/>
</dbReference>
<protein>
    <recommendedName>
        <fullName evidence="6">IRG-type G domain-containing protein</fullName>
    </recommendedName>
</protein>
<comment type="similarity">
    <text evidence="1">Belongs to the TRAFAC class dynamin-like GTPase superfamily. IRG family.</text>
</comment>
<feature type="domain" description="IRG-type G" evidence="6">
    <location>
        <begin position="89"/>
        <end position="271"/>
    </location>
</feature>
<reference evidence="7" key="1">
    <citation type="journal article" date="2022" name="bioRxiv">
        <title>Sequencing and chromosome-scale assembly of the giantPleurodeles waltlgenome.</title>
        <authorList>
            <person name="Brown T."/>
            <person name="Elewa A."/>
            <person name="Iarovenko S."/>
            <person name="Subramanian E."/>
            <person name="Araus A.J."/>
            <person name="Petzold A."/>
            <person name="Susuki M."/>
            <person name="Suzuki K.-i.T."/>
            <person name="Hayashi T."/>
            <person name="Toyoda A."/>
            <person name="Oliveira C."/>
            <person name="Osipova E."/>
            <person name="Leigh N.D."/>
            <person name="Simon A."/>
            <person name="Yun M.H."/>
        </authorList>
    </citation>
    <scope>NUCLEOTIDE SEQUENCE</scope>
    <source>
        <strain evidence="7">20211129_DDA</strain>
        <tissue evidence="7">Liver</tissue>
    </source>
</reference>
<evidence type="ECO:0000256" key="4">
    <source>
        <dbReference type="ARBA" id="ARBA00023134"/>
    </source>
</evidence>
<dbReference type="GO" id="GO:0003924">
    <property type="term" value="F:GTPase activity"/>
    <property type="evidence" value="ECO:0007669"/>
    <property type="project" value="TreeGrafter"/>
</dbReference>
<dbReference type="InterPro" id="IPR030385">
    <property type="entry name" value="G_IRG_dom"/>
</dbReference>
<dbReference type="Gene3D" id="3.40.50.300">
    <property type="entry name" value="P-loop containing nucleotide triphosphate hydrolases"/>
    <property type="match status" value="1"/>
</dbReference>
<dbReference type="GO" id="GO:0005525">
    <property type="term" value="F:GTP binding"/>
    <property type="evidence" value="ECO:0007669"/>
    <property type="project" value="UniProtKB-KW"/>
</dbReference>
<dbReference type="InterPro" id="IPR007743">
    <property type="entry name" value="Immunity-related_GTPase-like"/>
</dbReference>
<dbReference type="PROSITE" id="PS51716">
    <property type="entry name" value="G_IRG"/>
    <property type="match status" value="1"/>
</dbReference>
<dbReference type="InterPro" id="IPR027417">
    <property type="entry name" value="P-loop_NTPase"/>
</dbReference>
<keyword evidence="2" id="KW-0547">Nucleotide-binding</keyword>
<gene>
    <name evidence="7" type="ORF">NDU88_010984</name>
</gene>
<dbReference type="SUPFAM" id="SSF52540">
    <property type="entry name" value="P-loop containing nucleoside triphosphate hydrolases"/>
    <property type="match status" value="1"/>
</dbReference>
<evidence type="ECO:0000259" key="6">
    <source>
        <dbReference type="PROSITE" id="PS51716"/>
    </source>
</evidence>
<evidence type="ECO:0000256" key="1">
    <source>
        <dbReference type="ARBA" id="ARBA00005429"/>
    </source>
</evidence>
<evidence type="ECO:0000256" key="5">
    <source>
        <dbReference type="SAM" id="Phobius"/>
    </source>
</evidence>
<dbReference type="Pfam" id="PF05049">
    <property type="entry name" value="IIGP"/>
    <property type="match status" value="1"/>
</dbReference>
<evidence type="ECO:0000313" key="7">
    <source>
        <dbReference type="EMBL" id="KAJ1132680.1"/>
    </source>
</evidence>
<proteinExistence type="inferred from homology"/>
<organism evidence="7 8">
    <name type="scientific">Pleurodeles waltl</name>
    <name type="common">Iberian ribbed newt</name>
    <dbReference type="NCBI Taxonomy" id="8319"/>
    <lineage>
        <taxon>Eukaryota</taxon>
        <taxon>Metazoa</taxon>
        <taxon>Chordata</taxon>
        <taxon>Craniata</taxon>
        <taxon>Vertebrata</taxon>
        <taxon>Euteleostomi</taxon>
        <taxon>Amphibia</taxon>
        <taxon>Batrachia</taxon>
        <taxon>Caudata</taxon>
        <taxon>Salamandroidea</taxon>
        <taxon>Salamandridae</taxon>
        <taxon>Pleurodelinae</taxon>
        <taxon>Pleurodeles</taxon>
    </lineage>
</organism>
<feature type="transmembrane region" description="Helical" evidence="5">
    <location>
        <begin position="401"/>
        <end position="423"/>
    </location>
</feature>